<dbReference type="EMBL" id="CAMKVN010010741">
    <property type="protein sequence ID" value="CAI2194323.1"/>
    <property type="molecule type" value="Genomic_DNA"/>
</dbReference>
<keyword evidence="3" id="KW-1185">Reference proteome</keyword>
<dbReference type="AlphaFoldDB" id="A0A9W4WXR6"/>
<gene>
    <name evidence="2" type="ORF">FWILDA_LOCUS16518</name>
</gene>
<dbReference type="Proteomes" id="UP001153678">
    <property type="component" value="Unassembled WGS sequence"/>
</dbReference>
<feature type="domain" description="DDE-1" evidence="1">
    <location>
        <begin position="2"/>
        <end position="67"/>
    </location>
</feature>
<dbReference type="GO" id="GO:0003676">
    <property type="term" value="F:nucleic acid binding"/>
    <property type="evidence" value="ECO:0007669"/>
    <property type="project" value="InterPro"/>
</dbReference>
<comment type="caution">
    <text evidence="2">The sequence shown here is derived from an EMBL/GenBank/DDBJ whole genome shotgun (WGS) entry which is preliminary data.</text>
</comment>
<feature type="non-terminal residue" evidence="2">
    <location>
        <position position="1"/>
    </location>
</feature>
<evidence type="ECO:0000259" key="1">
    <source>
        <dbReference type="Pfam" id="PF03184"/>
    </source>
</evidence>
<dbReference type="Pfam" id="PF03184">
    <property type="entry name" value="DDE_1"/>
    <property type="match status" value="1"/>
</dbReference>
<accession>A0A9W4WXR6</accession>
<evidence type="ECO:0000313" key="2">
    <source>
        <dbReference type="EMBL" id="CAI2194323.1"/>
    </source>
</evidence>
<name>A0A9W4WXR6_9GLOM</name>
<feature type="non-terminal residue" evidence="2">
    <location>
        <position position="71"/>
    </location>
</feature>
<organism evidence="2 3">
    <name type="scientific">Funneliformis geosporum</name>
    <dbReference type="NCBI Taxonomy" id="1117311"/>
    <lineage>
        <taxon>Eukaryota</taxon>
        <taxon>Fungi</taxon>
        <taxon>Fungi incertae sedis</taxon>
        <taxon>Mucoromycota</taxon>
        <taxon>Glomeromycotina</taxon>
        <taxon>Glomeromycetes</taxon>
        <taxon>Glomerales</taxon>
        <taxon>Glomeraceae</taxon>
        <taxon>Funneliformis</taxon>
    </lineage>
</organism>
<protein>
    <submittedName>
        <fullName evidence="2">9149_t:CDS:1</fullName>
    </submittedName>
</protein>
<evidence type="ECO:0000313" key="3">
    <source>
        <dbReference type="Proteomes" id="UP001153678"/>
    </source>
</evidence>
<proteinExistence type="predicted"/>
<dbReference type="OrthoDB" id="2403522at2759"/>
<reference evidence="2" key="1">
    <citation type="submission" date="2022-08" db="EMBL/GenBank/DDBJ databases">
        <authorList>
            <person name="Kallberg Y."/>
            <person name="Tangrot J."/>
            <person name="Rosling A."/>
        </authorList>
    </citation>
    <scope>NUCLEOTIDE SEQUENCE</scope>
    <source>
        <strain evidence="2">Wild A</strain>
    </source>
</reference>
<dbReference type="InterPro" id="IPR004875">
    <property type="entry name" value="DDE_SF_endonuclease_dom"/>
</dbReference>
<sequence>YLADGTKLSPVIIFKLKKIPCEEFPEGVVIRANSEGWMNEEEMIWWIENIWSLLVLDSFSAHKTEVVKKQL</sequence>